<sequence>MKKKYWFLGGLATLFLIIFGFSWQLSQKSATKVPIKKTSVSRILAQSNPLFKADITQMVRKEHFKGVILVVKNGEIINRSAYGYADFGRLKKNSVRIAYPIASLQKFITGSLIAQLVAAGKISYESSLAAFYPAHPELANIKIRQLLDHTSGIQMAESNPGKLLGLEEDQLNYVLSEMTVTPDKNFSYTNANYTLLSGIISQVTGEKYETVLENNIIKPLHLKRTFSWEKRPPKMTLPIAYRYENESDYQDDEFHADKELFSSLLGAGNLFMSIDDMLKVQRGLTNGQILTAKEYKELAQIEDAGYAGGIWHEEGMKSIHGSLGGYDTFVYGDESNENLVLLFANQPAIHGDDALATAIYNFTTSLLD</sequence>
<feature type="domain" description="Beta-lactamase-related" evidence="1">
    <location>
        <begin position="52"/>
        <end position="351"/>
    </location>
</feature>
<protein>
    <submittedName>
        <fullName evidence="2">D-Ala-D-Ala carboxypeptidase</fullName>
    </submittedName>
</protein>
<evidence type="ECO:0000259" key="1">
    <source>
        <dbReference type="Pfam" id="PF00144"/>
    </source>
</evidence>
<accession>A0A679IKH5</accession>
<dbReference type="Gene3D" id="3.40.710.10">
    <property type="entry name" value="DD-peptidase/beta-lactamase superfamily"/>
    <property type="match status" value="1"/>
</dbReference>
<dbReference type="InterPro" id="IPR001466">
    <property type="entry name" value="Beta-lactam-related"/>
</dbReference>
<keyword evidence="2" id="KW-0645">Protease</keyword>
<dbReference type="Proteomes" id="UP000502998">
    <property type="component" value="Chromosome"/>
</dbReference>
<proteinExistence type="predicted"/>
<dbReference type="RefSeq" id="WP_173103259.1">
    <property type="nucleotide sequence ID" value="NZ_AP022822.1"/>
</dbReference>
<dbReference type="PANTHER" id="PTHR46825:SF9">
    <property type="entry name" value="BETA-LACTAMASE-RELATED DOMAIN-CONTAINING PROTEIN"/>
    <property type="match status" value="1"/>
</dbReference>
<dbReference type="KEGG" id="esg:EsVE80_15780"/>
<organism evidence="2 3">
    <name type="scientific">Enterococcus saigonensis</name>
    <dbReference type="NCBI Taxonomy" id="1805431"/>
    <lineage>
        <taxon>Bacteria</taxon>
        <taxon>Bacillati</taxon>
        <taxon>Bacillota</taxon>
        <taxon>Bacilli</taxon>
        <taxon>Lactobacillales</taxon>
        <taxon>Enterococcaceae</taxon>
        <taxon>Enterococcus</taxon>
    </lineage>
</organism>
<dbReference type="GO" id="GO:0004180">
    <property type="term" value="F:carboxypeptidase activity"/>
    <property type="evidence" value="ECO:0007669"/>
    <property type="project" value="UniProtKB-KW"/>
</dbReference>
<keyword evidence="2" id="KW-0121">Carboxypeptidase</keyword>
<dbReference type="AlphaFoldDB" id="A0A679IKH5"/>
<keyword evidence="3" id="KW-1185">Reference proteome</keyword>
<dbReference type="SUPFAM" id="SSF56601">
    <property type="entry name" value="beta-lactamase/transpeptidase-like"/>
    <property type="match status" value="1"/>
</dbReference>
<evidence type="ECO:0000313" key="2">
    <source>
        <dbReference type="EMBL" id="BCA86055.1"/>
    </source>
</evidence>
<gene>
    <name evidence="2" type="primary">pbpX1</name>
    <name evidence="2" type="ORF">EsVE80_15780</name>
</gene>
<reference evidence="2 3" key="1">
    <citation type="submission" date="2020-02" db="EMBL/GenBank/DDBJ databases">
        <title>Characterization of vanA genotype vancomycin-resistant Enterococcus saigonensis VE80.</title>
        <authorList>
            <person name="Harada T."/>
            <person name="Motooka D."/>
            <person name="Nakamura S."/>
            <person name="Yamamoto Y."/>
            <person name="Kawahara R."/>
            <person name="Kawatsu K."/>
        </authorList>
    </citation>
    <scope>NUCLEOTIDE SEQUENCE [LARGE SCALE GENOMIC DNA]</scope>
    <source>
        <strain evidence="2 3">VE80</strain>
    </source>
</reference>
<keyword evidence="2" id="KW-0378">Hydrolase</keyword>
<dbReference type="Pfam" id="PF00144">
    <property type="entry name" value="Beta-lactamase"/>
    <property type="match status" value="1"/>
</dbReference>
<evidence type="ECO:0000313" key="3">
    <source>
        <dbReference type="Proteomes" id="UP000502998"/>
    </source>
</evidence>
<dbReference type="EMBL" id="AP022822">
    <property type="protein sequence ID" value="BCA86055.1"/>
    <property type="molecule type" value="Genomic_DNA"/>
</dbReference>
<dbReference type="InterPro" id="IPR050491">
    <property type="entry name" value="AmpC-like"/>
</dbReference>
<dbReference type="PANTHER" id="PTHR46825">
    <property type="entry name" value="D-ALANYL-D-ALANINE-CARBOXYPEPTIDASE/ENDOPEPTIDASE AMPH"/>
    <property type="match status" value="1"/>
</dbReference>
<dbReference type="InterPro" id="IPR012338">
    <property type="entry name" value="Beta-lactam/transpept-like"/>
</dbReference>
<name>A0A679IKH5_9ENTE</name>